<name>A0A1Y1HNM7_KLENI</name>
<dbReference type="InterPro" id="IPR032675">
    <property type="entry name" value="LRR_dom_sf"/>
</dbReference>
<organism evidence="1 2">
    <name type="scientific">Klebsormidium nitens</name>
    <name type="common">Green alga</name>
    <name type="synonym">Ulothrix nitens</name>
    <dbReference type="NCBI Taxonomy" id="105231"/>
    <lineage>
        <taxon>Eukaryota</taxon>
        <taxon>Viridiplantae</taxon>
        <taxon>Streptophyta</taxon>
        <taxon>Klebsormidiophyceae</taxon>
        <taxon>Klebsormidiales</taxon>
        <taxon>Klebsormidiaceae</taxon>
        <taxon>Klebsormidium</taxon>
    </lineage>
</organism>
<reference evidence="1 2" key="1">
    <citation type="journal article" date="2014" name="Nat. Commun.">
        <title>Klebsormidium flaccidum genome reveals primary factors for plant terrestrial adaptation.</title>
        <authorList>
            <person name="Hori K."/>
            <person name="Maruyama F."/>
            <person name="Fujisawa T."/>
            <person name="Togashi T."/>
            <person name="Yamamoto N."/>
            <person name="Seo M."/>
            <person name="Sato S."/>
            <person name="Yamada T."/>
            <person name="Mori H."/>
            <person name="Tajima N."/>
            <person name="Moriyama T."/>
            <person name="Ikeuchi M."/>
            <person name="Watanabe M."/>
            <person name="Wada H."/>
            <person name="Kobayashi K."/>
            <person name="Saito M."/>
            <person name="Masuda T."/>
            <person name="Sasaki-Sekimoto Y."/>
            <person name="Mashiguchi K."/>
            <person name="Awai K."/>
            <person name="Shimojima M."/>
            <person name="Masuda S."/>
            <person name="Iwai M."/>
            <person name="Nobusawa T."/>
            <person name="Narise T."/>
            <person name="Kondo S."/>
            <person name="Saito H."/>
            <person name="Sato R."/>
            <person name="Murakawa M."/>
            <person name="Ihara Y."/>
            <person name="Oshima-Yamada Y."/>
            <person name="Ohtaka K."/>
            <person name="Satoh M."/>
            <person name="Sonobe K."/>
            <person name="Ishii M."/>
            <person name="Ohtani R."/>
            <person name="Kanamori-Sato M."/>
            <person name="Honoki R."/>
            <person name="Miyazaki D."/>
            <person name="Mochizuki H."/>
            <person name="Umetsu J."/>
            <person name="Higashi K."/>
            <person name="Shibata D."/>
            <person name="Kamiya Y."/>
            <person name="Sato N."/>
            <person name="Nakamura Y."/>
            <person name="Tabata S."/>
            <person name="Ida S."/>
            <person name="Kurokawa K."/>
            <person name="Ohta H."/>
        </authorList>
    </citation>
    <scope>NUCLEOTIDE SEQUENCE [LARGE SCALE GENOMIC DNA]</scope>
    <source>
        <strain evidence="1 2">NIES-2285</strain>
    </source>
</reference>
<proteinExistence type="predicted"/>
<dbReference type="AlphaFoldDB" id="A0A1Y1HNM7"/>
<keyword evidence="2" id="KW-1185">Reference proteome</keyword>
<evidence type="ECO:0008006" key="3">
    <source>
        <dbReference type="Google" id="ProtNLM"/>
    </source>
</evidence>
<accession>A0A1Y1HNM7</accession>
<dbReference type="EMBL" id="DF236964">
    <property type="protein sequence ID" value="GAQ78591.1"/>
    <property type="molecule type" value="Genomic_DNA"/>
</dbReference>
<dbReference type="SUPFAM" id="SSF52047">
    <property type="entry name" value="RNI-like"/>
    <property type="match status" value="1"/>
</dbReference>
<evidence type="ECO:0000313" key="2">
    <source>
        <dbReference type="Proteomes" id="UP000054558"/>
    </source>
</evidence>
<dbReference type="Proteomes" id="UP000054558">
    <property type="component" value="Unassembled WGS sequence"/>
</dbReference>
<evidence type="ECO:0000313" key="1">
    <source>
        <dbReference type="EMBL" id="GAQ78591.1"/>
    </source>
</evidence>
<dbReference type="Gene3D" id="3.80.10.10">
    <property type="entry name" value="Ribonuclease Inhibitor"/>
    <property type="match status" value="1"/>
</dbReference>
<protein>
    <recommendedName>
        <fullName evidence="3">F-box domain-containing protein</fullName>
    </recommendedName>
</protein>
<gene>
    <name evidence="1" type="ORF">KFL_000150450</name>
</gene>
<sequence>MAPSDCPMDTLPDSILARIIGRAAAMTFEQPERFNSEPYVHSRAASDFAELSKLRTVCSRFNRLAPDVEELVCNLDDAPAVDAHLIWFLRKMDSLRALYLAYNDPEDNENSHPLQQCFSSGYLAGVVCFPPRLERFCLRNGYLLQPNNPLDVLEQLLTKCPRLECLILEYCHFSINRPINKLSASLKELHLSIIQSSNDSSLASLVQAAPNLEKLSLHIDGEHCLGVVTNISSTSLKHLFLDYNMVGLEVNEDAMEVEEISS</sequence>